<dbReference type="Pfam" id="PF04138">
    <property type="entry name" value="GtrA_DPMS_TM"/>
    <property type="match status" value="1"/>
</dbReference>
<sequence length="131" mass="14210">MRQLLGSPFGRFLIAGGIAAVANYASRFAFSVWLPYAWAIVCAYIVGMIVAFVLMRTLVFHAHGGRLLPQVVKFTIVNLVAVLQTLVISIALVRWVLGPLGVPHAQAVAHLVGVLFPIGTSYIGHKLVTFR</sequence>
<dbReference type="AlphaFoldDB" id="A0A1W6YSL8"/>
<feature type="transmembrane region" description="Helical" evidence="6">
    <location>
        <begin position="36"/>
        <end position="59"/>
    </location>
</feature>
<name>A0A1W6YSL8_9BORD</name>
<dbReference type="GO" id="GO:0000271">
    <property type="term" value="P:polysaccharide biosynthetic process"/>
    <property type="evidence" value="ECO:0007669"/>
    <property type="project" value="InterPro"/>
</dbReference>
<dbReference type="Proteomes" id="UP000194151">
    <property type="component" value="Chromosome"/>
</dbReference>
<dbReference type="STRING" id="1416806.CAL12_26955"/>
<dbReference type="InterPro" id="IPR007267">
    <property type="entry name" value="GtrA_DPMS_TM"/>
</dbReference>
<dbReference type="PANTHER" id="PTHR38459:SF1">
    <property type="entry name" value="PROPHAGE BACTOPRENOL-LINKED GLUCOSE TRANSLOCASE HOMOLOG"/>
    <property type="match status" value="1"/>
</dbReference>
<feature type="domain" description="GtrA/DPMS transmembrane" evidence="7">
    <location>
        <begin position="11"/>
        <end position="130"/>
    </location>
</feature>
<evidence type="ECO:0000256" key="4">
    <source>
        <dbReference type="ARBA" id="ARBA00022989"/>
    </source>
</evidence>
<proteinExistence type="inferred from homology"/>
<dbReference type="PANTHER" id="PTHR38459">
    <property type="entry name" value="PROPHAGE BACTOPRENOL-LINKED GLUCOSE TRANSLOCASE HOMOLOG"/>
    <property type="match status" value="1"/>
</dbReference>
<reference evidence="8 9" key="1">
    <citation type="submission" date="2017-05" db="EMBL/GenBank/DDBJ databases">
        <title>Complete and WGS of Bordetella genogroups.</title>
        <authorList>
            <person name="Spilker T."/>
            <person name="LiPuma J."/>
        </authorList>
    </citation>
    <scope>NUCLEOTIDE SEQUENCE [LARGE SCALE GENOMIC DNA]</scope>
    <source>
        <strain evidence="8 9">AU19157</strain>
    </source>
</reference>
<comment type="subcellular location">
    <subcellularLocation>
        <location evidence="1">Membrane</location>
        <topology evidence="1">Multi-pass membrane protein</topology>
    </subcellularLocation>
</comment>
<feature type="transmembrane region" description="Helical" evidence="6">
    <location>
        <begin position="107"/>
        <end position="125"/>
    </location>
</feature>
<keyword evidence="4 6" id="KW-1133">Transmembrane helix</keyword>
<protein>
    <recommendedName>
        <fullName evidence="7">GtrA/DPMS transmembrane domain-containing protein</fullName>
    </recommendedName>
</protein>
<dbReference type="KEGG" id="bgv:CAL12_26955"/>
<keyword evidence="5 6" id="KW-0472">Membrane</keyword>
<evidence type="ECO:0000313" key="9">
    <source>
        <dbReference type="Proteomes" id="UP000194151"/>
    </source>
</evidence>
<evidence type="ECO:0000256" key="5">
    <source>
        <dbReference type="ARBA" id="ARBA00023136"/>
    </source>
</evidence>
<evidence type="ECO:0000256" key="2">
    <source>
        <dbReference type="ARBA" id="ARBA00009399"/>
    </source>
</evidence>
<keyword evidence="9" id="KW-1185">Reference proteome</keyword>
<accession>A0A1W6YSL8</accession>
<evidence type="ECO:0000313" key="8">
    <source>
        <dbReference type="EMBL" id="ARP84096.1"/>
    </source>
</evidence>
<evidence type="ECO:0000256" key="6">
    <source>
        <dbReference type="SAM" id="Phobius"/>
    </source>
</evidence>
<feature type="transmembrane region" description="Helical" evidence="6">
    <location>
        <begin position="12"/>
        <end position="30"/>
    </location>
</feature>
<evidence type="ECO:0000256" key="1">
    <source>
        <dbReference type="ARBA" id="ARBA00004141"/>
    </source>
</evidence>
<comment type="similarity">
    <text evidence="2">Belongs to the GtrA family.</text>
</comment>
<dbReference type="RefSeq" id="WP_086067419.1">
    <property type="nucleotide sequence ID" value="NZ_CP021108.1"/>
</dbReference>
<keyword evidence="3 6" id="KW-0812">Transmembrane</keyword>
<dbReference type="OrthoDB" id="7060875at2"/>
<gene>
    <name evidence="8" type="ORF">CAL12_26955</name>
</gene>
<dbReference type="EMBL" id="CP021108">
    <property type="protein sequence ID" value="ARP84096.1"/>
    <property type="molecule type" value="Genomic_DNA"/>
</dbReference>
<organism evidence="8 9">
    <name type="scientific">Bordetella genomosp. 8</name>
    <dbReference type="NCBI Taxonomy" id="1416806"/>
    <lineage>
        <taxon>Bacteria</taxon>
        <taxon>Pseudomonadati</taxon>
        <taxon>Pseudomonadota</taxon>
        <taxon>Betaproteobacteria</taxon>
        <taxon>Burkholderiales</taxon>
        <taxon>Alcaligenaceae</taxon>
        <taxon>Bordetella</taxon>
    </lineage>
</organism>
<evidence type="ECO:0000259" key="7">
    <source>
        <dbReference type="Pfam" id="PF04138"/>
    </source>
</evidence>
<dbReference type="GO" id="GO:0005886">
    <property type="term" value="C:plasma membrane"/>
    <property type="evidence" value="ECO:0007669"/>
    <property type="project" value="TreeGrafter"/>
</dbReference>
<dbReference type="InterPro" id="IPR051401">
    <property type="entry name" value="GtrA_CellWall_Glycosyl"/>
</dbReference>
<evidence type="ECO:0000256" key="3">
    <source>
        <dbReference type="ARBA" id="ARBA00022692"/>
    </source>
</evidence>
<feature type="transmembrane region" description="Helical" evidence="6">
    <location>
        <begin position="71"/>
        <end position="95"/>
    </location>
</feature>